<dbReference type="InterPro" id="IPR036873">
    <property type="entry name" value="Rhodanese-like_dom_sf"/>
</dbReference>
<dbReference type="InterPro" id="IPR045293">
    <property type="entry name" value="Complex1_LYR_LYRM2"/>
</dbReference>
<protein>
    <recommendedName>
        <fullName evidence="4">Rhodanese domain-containing protein</fullName>
    </recommendedName>
</protein>
<dbReference type="InterPro" id="IPR029063">
    <property type="entry name" value="SAM-dependent_MTases_sf"/>
</dbReference>
<dbReference type="Proteomes" id="UP001176517">
    <property type="component" value="Unassembled WGS sequence"/>
</dbReference>
<accession>A0AAN6JRI0</accession>
<dbReference type="CDD" id="cd20262">
    <property type="entry name" value="Complex1_LYR_LYRM2"/>
    <property type="match status" value="1"/>
</dbReference>
<feature type="region of interest" description="Disordered" evidence="1">
    <location>
        <begin position="270"/>
        <end position="306"/>
    </location>
</feature>
<evidence type="ECO:0000313" key="2">
    <source>
        <dbReference type="EMBL" id="KAK0551692.1"/>
    </source>
</evidence>
<evidence type="ECO:0008006" key="4">
    <source>
        <dbReference type="Google" id="ProtNLM"/>
    </source>
</evidence>
<gene>
    <name evidence="2" type="ORF">OC846_003182</name>
</gene>
<dbReference type="AlphaFoldDB" id="A0AAN6JRI0"/>
<dbReference type="Gene3D" id="3.40.50.150">
    <property type="entry name" value="Vaccinia Virus protein VP39"/>
    <property type="match status" value="1"/>
</dbReference>
<organism evidence="2 3">
    <name type="scientific">Tilletia horrida</name>
    <dbReference type="NCBI Taxonomy" id="155126"/>
    <lineage>
        <taxon>Eukaryota</taxon>
        <taxon>Fungi</taxon>
        <taxon>Dikarya</taxon>
        <taxon>Basidiomycota</taxon>
        <taxon>Ustilaginomycotina</taxon>
        <taxon>Exobasidiomycetes</taxon>
        <taxon>Tilletiales</taxon>
        <taxon>Tilletiaceae</taxon>
        <taxon>Tilletia</taxon>
    </lineage>
</organism>
<reference evidence="2" key="1">
    <citation type="journal article" date="2023" name="PhytoFront">
        <title>Draft Genome Resources of Seven Strains of Tilletia horrida, Causal Agent of Kernel Smut of Rice.</title>
        <authorList>
            <person name="Khanal S."/>
            <person name="Antony Babu S."/>
            <person name="Zhou X.G."/>
        </authorList>
    </citation>
    <scope>NUCLEOTIDE SEQUENCE</scope>
    <source>
        <strain evidence="2">TX6</strain>
    </source>
</reference>
<dbReference type="SUPFAM" id="SSF52821">
    <property type="entry name" value="Rhodanese/Cell cycle control phosphatase"/>
    <property type="match status" value="1"/>
</dbReference>
<feature type="compositionally biased region" description="Low complexity" evidence="1">
    <location>
        <begin position="284"/>
        <end position="294"/>
    </location>
</feature>
<evidence type="ECO:0000256" key="1">
    <source>
        <dbReference type="SAM" id="MobiDB-lite"/>
    </source>
</evidence>
<keyword evidence="3" id="KW-1185">Reference proteome</keyword>
<sequence>MSAFTPTRVAAFAVPLRRAGLPPISKASKSRGQKIDDGLTLEHFLIRTRFLALYRSIVRATREIPNPDARRETLAWYRSDLFPPSLRLERDLVNLKDLLAQGYRQLKQIQGQFTLLGAGGIQTRASGTGDDMAAENALQDPAGYTSLLASLLERDAEERLVLDLRPMPDFAARHLRNATHLPGGWAELNSRFSTYLPARGTPFLVLCLASDETDLRRNLGERDGLIGIVVCRPNGEHLEGDFTSEEAVVDPLGASEASFWKAARQSDVLRSSTAGGTQTGGKGSSPFGSPSGARRSAHTLASSHTSQGIDQYPFIRPVDDVPHLMGQPSPALARTYRSHILPSLARSDPNASQAQNFVTARALDLGCGAGRDLAWLAYRDAMHGSHASDPSASSQLSSSTRIAWRVTGLDNVRPVLERARGLMQAYGLMLPSQEDSSVSTSGCEDLLWAQVSPSGSLLALRSSNSENEGGRNGKPFLAVPEHQENGLLLPQGASAYALALPHGQANQEADPFDLVILVRFLPRTLLWEQPGTIHALVRRGSSDLTPQNSSQFHGGFVLISHFVVPEEHEAITLPHSETSDRPPLRRIFEAPSAPGRLQAREIEQLVETWNKWATADGDGASQGGEHEEWRIVENVIEPIEDGRAVQSVLIQRR</sequence>
<comment type="caution">
    <text evidence="2">The sequence shown here is derived from an EMBL/GenBank/DDBJ whole genome shotgun (WGS) entry which is preliminary data.</text>
</comment>
<dbReference type="SUPFAM" id="SSF53335">
    <property type="entry name" value="S-adenosyl-L-methionine-dependent methyltransferases"/>
    <property type="match status" value="1"/>
</dbReference>
<dbReference type="EMBL" id="JAPDMZ010000073">
    <property type="protein sequence ID" value="KAK0551692.1"/>
    <property type="molecule type" value="Genomic_DNA"/>
</dbReference>
<proteinExistence type="predicted"/>
<evidence type="ECO:0000313" key="3">
    <source>
        <dbReference type="Proteomes" id="UP001176517"/>
    </source>
</evidence>
<name>A0AAN6JRI0_9BASI</name>